<gene>
    <name evidence="2" type="ORF">GCM10009119_22610</name>
</gene>
<dbReference type="PANTHER" id="PTHR37691">
    <property type="entry name" value="BLR3518 PROTEIN"/>
    <property type="match status" value="1"/>
</dbReference>
<evidence type="ECO:0000313" key="2">
    <source>
        <dbReference type="EMBL" id="GAA0879293.1"/>
    </source>
</evidence>
<dbReference type="PANTHER" id="PTHR37691:SF1">
    <property type="entry name" value="BLR3518 PROTEIN"/>
    <property type="match status" value="1"/>
</dbReference>
<proteinExistence type="predicted"/>
<reference evidence="3" key="1">
    <citation type="journal article" date="2019" name="Int. J. Syst. Evol. Microbiol.">
        <title>The Global Catalogue of Microorganisms (GCM) 10K type strain sequencing project: providing services to taxonomists for standard genome sequencing and annotation.</title>
        <authorList>
            <consortium name="The Broad Institute Genomics Platform"/>
            <consortium name="The Broad Institute Genome Sequencing Center for Infectious Disease"/>
            <person name="Wu L."/>
            <person name="Ma J."/>
        </authorList>
    </citation>
    <scope>NUCLEOTIDE SEQUENCE [LARGE SCALE GENOMIC DNA]</scope>
    <source>
        <strain evidence="3">JCM 16112</strain>
    </source>
</reference>
<sequence length="191" mass="21285">MKNLLLIFSFLLLSHLASAQMTMPDHIKEKMTYPVLDFAPWVGVIPITDPVMSYDPSLTYKIAIDVYGSLKDSTKIHEPFTEIARTYNLHIANGVPADKIKIAAVIHGGLSKAVMSNDAYREKYKIDNPTILALQELKKVGVEFYLCGQSMSFLKIPQEDVTPEVKVAMSAKTTFVALDQMGYTYMDVSGD</sequence>
<accession>A0ABN1N0Z7</accession>
<keyword evidence="3" id="KW-1185">Reference proteome</keyword>
<dbReference type="InterPro" id="IPR027396">
    <property type="entry name" value="DsrEFH-like"/>
</dbReference>
<dbReference type="SUPFAM" id="SSF75169">
    <property type="entry name" value="DsrEFH-like"/>
    <property type="match status" value="1"/>
</dbReference>
<protein>
    <recommendedName>
        <fullName evidence="4">Intracellular sulfur oxidation DsrE/DsrF family protein</fullName>
    </recommendedName>
</protein>
<comment type="caution">
    <text evidence="2">The sequence shown here is derived from an EMBL/GenBank/DDBJ whole genome shotgun (WGS) entry which is preliminary data.</text>
</comment>
<dbReference type="InterPro" id="IPR003787">
    <property type="entry name" value="Sulphur_relay_DsrE/F-like"/>
</dbReference>
<organism evidence="2 3">
    <name type="scientific">Algoriphagus jejuensis</name>
    <dbReference type="NCBI Taxonomy" id="419934"/>
    <lineage>
        <taxon>Bacteria</taxon>
        <taxon>Pseudomonadati</taxon>
        <taxon>Bacteroidota</taxon>
        <taxon>Cytophagia</taxon>
        <taxon>Cytophagales</taxon>
        <taxon>Cyclobacteriaceae</taxon>
        <taxon>Algoriphagus</taxon>
    </lineage>
</organism>
<evidence type="ECO:0008006" key="4">
    <source>
        <dbReference type="Google" id="ProtNLM"/>
    </source>
</evidence>
<keyword evidence="1" id="KW-0732">Signal</keyword>
<dbReference type="Gene3D" id="3.40.1260.10">
    <property type="entry name" value="DsrEFH-like"/>
    <property type="match status" value="1"/>
</dbReference>
<dbReference type="EMBL" id="BAAAFI010000010">
    <property type="protein sequence ID" value="GAA0879293.1"/>
    <property type="molecule type" value="Genomic_DNA"/>
</dbReference>
<dbReference type="Pfam" id="PF02635">
    <property type="entry name" value="DsrE"/>
    <property type="match status" value="1"/>
</dbReference>
<dbReference type="RefSeq" id="WP_343851549.1">
    <property type="nucleotide sequence ID" value="NZ_BAAAFI010000010.1"/>
</dbReference>
<dbReference type="Proteomes" id="UP001500469">
    <property type="component" value="Unassembled WGS sequence"/>
</dbReference>
<evidence type="ECO:0000313" key="3">
    <source>
        <dbReference type="Proteomes" id="UP001500469"/>
    </source>
</evidence>
<feature type="chain" id="PRO_5045198915" description="Intracellular sulfur oxidation DsrE/DsrF family protein" evidence="1">
    <location>
        <begin position="20"/>
        <end position="191"/>
    </location>
</feature>
<feature type="signal peptide" evidence="1">
    <location>
        <begin position="1"/>
        <end position="19"/>
    </location>
</feature>
<evidence type="ECO:0000256" key="1">
    <source>
        <dbReference type="SAM" id="SignalP"/>
    </source>
</evidence>
<name>A0ABN1N0Z7_9BACT</name>